<feature type="compositionally biased region" description="Basic and acidic residues" evidence="1">
    <location>
        <begin position="353"/>
        <end position="363"/>
    </location>
</feature>
<feature type="compositionally biased region" description="Polar residues" evidence="1">
    <location>
        <begin position="338"/>
        <end position="351"/>
    </location>
</feature>
<feature type="compositionally biased region" description="Polar residues" evidence="1">
    <location>
        <begin position="93"/>
        <end position="103"/>
    </location>
</feature>
<dbReference type="OrthoDB" id="3551936at2759"/>
<feature type="region of interest" description="Disordered" evidence="1">
    <location>
        <begin position="456"/>
        <end position="478"/>
    </location>
</feature>
<reference evidence="2 3" key="1">
    <citation type="submission" date="2017-11" db="EMBL/GenBank/DDBJ databases">
        <title>Comparative genomics of Botrytis spp.</title>
        <authorList>
            <person name="Valero-Jimenez C.A."/>
            <person name="Tapia P."/>
            <person name="Veloso J."/>
            <person name="Silva-Moreno E."/>
            <person name="Staats M."/>
            <person name="Valdes J.H."/>
            <person name="Van Kan J.A.L."/>
        </authorList>
    </citation>
    <scope>NUCLEOTIDE SEQUENCE [LARGE SCALE GENOMIC DNA]</scope>
    <source>
        <strain evidence="2 3">MUCL2830</strain>
    </source>
</reference>
<feature type="compositionally biased region" description="Basic residues" evidence="1">
    <location>
        <begin position="106"/>
        <end position="115"/>
    </location>
</feature>
<proteinExistence type="predicted"/>
<sequence>MSELTPDSNLNQESLNMIPVPIEKIPKEKPTHGVNQESKVFTKQTFAHAELSIDAYRFANASITGNISEKPDPNPEKTATLFKMSDSEDSEYQPKSKSRNGPYNRSAKHQRKRGKGNSEYQPDSIARQHSSEYSVQYQIENQDLSHKLSSATPDNASDNLSSHLDLPEVIVISSDDENSTQNRRNGVGQRNETNLPQTNNEVGLSAESRRGSENYELGGEELPTYPIVHTQSSNSPVRYQRGATSLRTKLSSYSIQLRIGWEDSETEDRNNEPGDMIKDSAQRRREANSGYRLETMSPLSQTRGQSPDYFLNRSGRDGNSDYQFELPNSHPDRRQKGNFESQFRAMSSFPNPNRRDGNSDYRFEPLTSSVQSTEYQPELIPRIGVPDHSKNRREESYPELNDWNSLYDEDIEGNEESERFNPGETFHVQNSGIKDPAHVGGNDEVRRRVRERLGLAVSKNTAESHSVDDNQRSEEDAKKCRYKCTSYMRIEGERVHRSLGQETKAFNDFLLQEADIKSDNGI</sequence>
<organism evidence="2 3">
    <name type="scientific">Botryotinia calthae</name>
    <dbReference type="NCBI Taxonomy" id="38488"/>
    <lineage>
        <taxon>Eukaryota</taxon>
        <taxon>Fungi</taxon>
        <taxon>Dikarya</taxon>
        <taxon>Ascomycota</taxon>
        <taxon>Pezizomycotina</taxon>
        <taxon>Leotiomycetes</taxon>
        <taxon>Helotiales</taxon>
        <taxon>Sclerotiniaceae</taxon>
        <taxon>Botryotinia</taxon>
    </lineage>
</organism>
<keyword evidence="3" id="KW-1185">Reference proteome</keyword>
<comment type="caution">
    <text evidence="2">The sequence shown here is derived from an EMBL/GenBank/DDBJ whole genome shotgun (WGS) entry which is preliminary data.</text>
</comment>
<feature type="region of interest" description="Disordered" evidence="1">
    <location>
        <begin position="264"/>
        <end position="375"/>
    </location>
</feature>
<protein>
    <submittedName>
        <fullName evidence="2">Uncharacterized protein</fullName>
    </submittedName>
</protein>
<feature type="compositionally biased region" description="Basic and acidic residues" evidence="1">
    <location>
        <begin position="465"/>
        <end position="478"/>
    </location>
</feature>
<feature type="compositionally biased region" description="Polar residues" evidence="1">
    <location>
        <begin position="366"/>
        <end position="375"/>
    </location>
</feature>
<evidence type="ECO:0000313" key="3">
    <source>
        <dbReference type="Proteomes" id="UP000297299"/>
    </source>
</evidence>
<feature type="compositionally biased region" description="Polar residues" evidence="1">
    <location>
        <begin position="179"/>
        <end position="202"/>
    </location>
</feature>
<feature type="region of interest" description="Disordered" evidence="1">
    <location>
        <begin position="172"/>
        <end position="210"/>
    </location>
</feature>
<accession>A0A4Y8DBI7</accession>
<feature type="compositionally biased region" description="Polar residues" evidence="1">
    <location>
        <begin position="127"/>
        <end position="140"/>
    </location>
</feature>
<dbReference type="AlphaFoldDB" id="A0A4Y8DBI7"/>
<name>A0A4Y8DBI7_9HELO</name>
<dbReference type="Proteomes" id="UP000297299">
    <property type="component" value="Unassembled WGS sequence"/>
</dbReference>
<dbReference type="EMBL" id="PHWZ01000070">
    <property type="protein sequence ID" value="TEY74767.1"/>
    <property type="molecule type" value="Genomic_DNA"/>
</dbReference>
<feature type="region of interest" description="Disordered" evidence="1">
    <location>
        <begin position="64"/>
        <end position="140"/>
    </location>
</feature>
<gene>
    <name evidence="2" type="ORF">BOTCAL_0070g00140</name>
</gene>
<evidence type="ECO:0000313" key="2">
    <source>
        <dbReference type="EMBL" id="TEY74767.1"/>
    </source>
</evidence>
<feature type="compositionally biased region" description="Basic and acidic residues" evidence="1">
    <location>
        <begin position="267"/>
        <end position="287"/>
    </location>
</feature>
<evidence type="ECO:0000256" key="1">
    <source>
        <dbReference type="SAM" id="MobiDB-lite"/>
    </source>
</evidence>